<reference evidence="2 3" key="1">
    <citation type="journal article" date="2013" name="Genome Biol. Evol.">
        <title>Comparison of metabolic capacities and inference of gene content evolution in mosquito-associated Spiroplasma diminutum and S. taiwanense.</title>
        <authorList>
            <person name="Lo W.S."/>
            <person name="Ku C."/>
            <person name="Chen L.L."/>
            <person name="Chang T.H."/>
            <person name="Kuo C.H."/>
        </authorList>
    </citation>
    <scope>NUCLEOTIDE SEQUENCE [LARGE SCALE GENOMIC DNA]</scope>
    <source>
        <strain evidence="2">CT-1</strain>
        <plasmid evidence="3">Plasmid</plasmid>
    </source>
</reference>
<dbReference type="Gene3D" id="3.40.50.300">
    <property type="entry name" value="P-loop containing nucleotide triphosphate hydrolases"/>
    <property type="match status" value="1"/>
</dbReference>
<organism evidence="2 3">
    <name type="scientific">Spiroplasma taiwanense CT-1</name>
    <dbReference type="NCBI Taxonomy" id="1276220"/>
    <lineage>
        <taxon>Bacteria</taxon>
        <taxon>Bacillati</taxon>
        <taxon>Mycoplasmatota</taxon>
        <taxon>Mollicutes</taxon>
        <taxon>Entomoplasmatales</taxon>
        <taxon>Spiroplasmataceae</taxon>
        <taxon>Spiroplasma</taxon>
    </lineage>
</organism>
<dbReference type="EMBL" id="CP005075">
    <property type="protein sequence ID" value="AGR41702.1"/>
    <property type="molecule type" value="Genomic_DNA"/>
</dbReference>
<dbReference type="InterPro" id="IPR050678">
    <property type="entry name" value="DNA_Partitioning_ATPase"/>
</dbReference>
<dbReference type="InterPro" id="IPR025669">
    <property type="entry name" value="AAA_dom"/>
</dbReference>
<dbReference type="Pfam" id="PF13614">
    <property type="entry name" value="AAA_31"/>
    <property type="match status" value="1"/>
</dbReference>
<dbReference type="HOGENOM" id="CLU_037612_4_4_14"/>
<dbReference type="CDD" id="cd02042">
    <property type="entry name" value="ParAB_family"/>
    <property type="match status" value="1"/>
</dbReference>
<evidence type="ECO:0000259" key="1">
    <source>
        <dbReference type="Pfam" id="PF13614"/>
    </source>
</evidence>
<dbReference type="Proteomes" id="UP000014984">
    <property type="component" value="Plasmid unnamed"/>
</dbReference>
<dbReference type="PANTHER" id="PTHR13696">
    <property type="entry name" value="P-LOOP CONTAINING NUCLEOSIDE TRIPHOSPHATE HYDROLASE"/>
    <property type="match status" value="1"/>
</dbReference>
<dbReference type="RefSeq" id="WP_020835477.1">
    <property type="nucleotide sequence ID" value="NC_021832.1"/>
</dbReference>
<feature type="domain" description="AAA" evidence="1">
    <location>
        <begin position="1"/>
        <end position="180"/>
    </location>
</feature>
<name>S5M121_9MOLU</name>
<gene>
    <name evidence="2" type="ORF">STAIW_v1c11190</name>
</gene>
<dbReference type="AlphaFoldDB" id="S5M121"/>
<dbReference type="SUPFAM" id="SSF52540">
    <property type="entry name" value="P-loop containing nucleoside triphosphate hydrolases"/>
    <property type="match status" value="1"/>
</dbReference>
<evidence type="ECO:0000313" key="2">
    <source>
        <dbReference type="EMBL" id="AGR41702.1"/>
    </source>
</evidence>
<dbReference type="eggNOG" id="COG1192">
    <property type="taxonomic scope" value="Bacteria"/>
</dbReference>
<geneLocation type="plasmid" evidence="2">
    <name>unnamed</name>
</geneLocation>
<dbReference type="KEGG" id="stai:STAIW_v1c11190"/>
<dbReference type="InterPro" id="IPR027417">
    <property type="entry name" value="P-loop_NTPase"/>
</dbReference>
<sequence>MKKITFTNSKGGVGKTTITLNVANALAKLGKKVLIFDFDSQANISLALQKNWKSNKEIIKWFQEDSTKEELLLSIEDTDIENIFLVGANRELSLVTMSDLNSLAMGELILKQNFKKIEEELKQKIDYILMDTSPTMSKILLNVLLAADEIIIPIEPHKFSIEGLETITKPYNKMIKTLNDIGSNIKNNINYYVVNKIQKNVTHKDVMQWINTLAIANKILNSKIPFSTIRQKETMINKFSLTDKSPFLILVEELFEKGIL</sequence>
<protein>
    <submittedName>
        <fullName evidence="2">SOJ-like protein</fullName>
    </submittedName>
</protein>
<proteinExistence type="predicted"/>
<keyword evidence="2" id="KW-0614">Plasmid</keyword>
<dbReference type="PATRIC" id="fig|1276220.3.peg.1136"/>
<accession>S5M121</accession>
<dbReference type="PANTHER" id="PTHR13696:SF99">
    <property type="entry name" value="COBYRINIC ACID AC-DIAMIDE SYNTHASE"/>
    <property type="match status" value="1"/>
</dbReference>
<dbReference type="OrthoDB" id="9791162at2"/>
<evidence type="ECO:0000313" key="3">
    <source>
        <dbReference type="Proteomes" id="UP000014984"/>
    </source>
</evidence>
<keyword evidence="3" id="KW-1185">Reference proteome</keyword>